<evidence type="ECO:0000313" key="3">
    <source>
        <dbReference type="Proteomes" id="UP001156664"/>
    </source>
</evidence>
<keyword evidence="3" id="KW-1185">Reference proteome</keyword>
<dbReference type="EMBL" id="BSOJ01000015">
    <property type="protein sequence ID" value="GLR26671.1"/>
    <property type="molecule type" value="Genomic_DNA"/>
</dbReference>
<dbReference type="Proteomes" id="UP001156664">
    <property type="component" value="Unassembled WGS sequence"/>
</dbReference>
<organism evidence="2 3">
    <name type="scientific">Limnobacter litoralis</name>
    <dbReference type="NCBI Taxonomy" id="481366"/>
    <lineage>
        <taxon>Bacteria</taxon>
        <taxon>Pseudomonadati</taxon>
        <taxon>Pseudomonadota</taxon>
        <taxon>Betaproteobacteria</taxon>
        <taxon>Burkholderiales</taxon>
        <taxon>Burkholderiaceae</taxon>
        <taxon>Limnobacter</taxon>
    </lineage>
</organism>
<proteinExistence type="predicted"/>
<gene>
    <name evidence="2" type="ORF">GCM10007875_17610</name>
</gene>
<comment type="caution">
    <text evidence="2">The sequence shown here is derived from an EMBL/GenBank/DDBJ whole genome shotgun (WGS) entry which is preliminary data.</text>
</comment>
<evidence type="ECO:0000313" key="2">
    <source>
        <dbReference type="EMBL" id="GLR26671.1"/>
    </source>
</evidence>
<protein>
    <recommendedName>
        <fullName evidence="4">DUF904 domain-containing protein</fullName>
    </recommendedName>
</protein>
<keyword evidence="1" id="KW-0175">Coiled coil</keyword>
<dbReference type="RefSeq" id="WP_284281307.1">
    <property type="nucleotide sequence ID" value="NZ_BSOJ01000015.1"/>
</dbReference>
<reference evidence="3" key="1">
    <citation type="journal article" date="2019" name="Int. J. Syst. Evol. Microbiol.">
        <title>The Global Catalogue of Microorganisms (GCM) 10K type strain sequencing project: providing services to taxonomists for standard genome sequencing and annotation.</title>
        <authorList>
            <consortium name="The Broad Institute Genomics Platform"/>
            <consortium name="The Broad Institute Genome Sequencing Center for Infectious Disease"/>
            <person name="Wu L."/>
            <person name="Ma J."/>
        </authorList>
    </citation>
    <scope>NUCLEOTIDE SEQUENCE [LARGE SCALE GENOMIC DNA]</scope>
    <source>
        <strain evidence="3">NBRC 105857</strain>
    </source>
</reference>
<sequence>MSQSLLAKLDELQEKVTQLAGALEQARYEASQNKESLMQLSKENEKLKKKVTQAQGQVNQMINQWFPELDLNTENSIGSA</sequence>
<feature type="coiled-coil region" evidence="1">
    <location>
        <begin position="2"/>
        <end position="64"/>
    </location>
</feature>
<name>A0ABQ5YS02_9BURK</name>
<evidence type="ECO:0000256" key="1">
    <source>
        <dbReference type="SAM" id="Coils"/>
    </source>
</evidence>
<evidence type="ECO:0008006" key="4">
    <source>
        <dbReference type="Google" id="ProtNLM"/>
    </source>
</evidence>
<accession>A0ABQ5YS02</accession>